<proteinExistence type="predicted"/>
<keyword evidence="1" id="KW-0732">Signal</keyword>
<keyword evidence="3" id="KW-1185">Reference proteome</keyword>
<dbReference type="OrthoDB" id="10301527at2759"/>
<protein>
    <submittedName>
        <fullName evidence="2">Uncharacterized protein</fullName>
    </submittedName>
</protein>
<reference evidence="2" key="1">
    <citation type="submission" date="2021-07" db="EMBL/GenBank/DDBJ databases">
        <authorList>
            <person name="Durling M."/>
        </authorList>
    </citation>
    <scope>NUCLEOTIDE SEQUENCE</scope>
</reference>
<accession>A0A9N9LT17</accession>
<feature type="signal peptide" evidence="1">
    <location>
        <begin position="1"/>
        <end position="21"/>
    </location>
</feature>
<evidence type="ECO:0000313" key="3">
    <source>
        <dbReference type="Proteomes" id="UP000701801"/>
    </source>
</evidence>
<feature type="chain" id="PRO_5040238277" evidence="1">
    <location>
        <begin position="22"/>
        <end position="117"/>
    </location>
</feature>
<organism evidence="2 3">
    <name type="scientific">Hymenoscyphus albidus</name>
    <dbReference type="NCBI Taxonomy" id="595503"/>
    <lineage>
        <taxon>Eukaryota</taxon>
        <taxon>Fungi</taxon>
        <taxon>Dikarya</taxon>
        <taxon>Ascomycota</taxon>
        <taxon>Pezizomycotina</taxon>
        <taxon>Leotiomycetes</taxon>
        <taxon>Helotiales</taxon>
        <taxon>Helotiaceae</taxon>
        <taxon>Hymenoscyphus</taxon>
    </lineage>
</organism>
<gene>
    <name evidence="2" type="ORF">HYALB_00000774</name>
</gene>
<dbReference type="AlphaFoldDB" id="A0A9N9LT17"/>
<comment type="caution">
    <text evidence="2">The sequence shown here is derived from an EMBL/GenBank/DDBJ whole genome shotgun (WGS) entry which is preliminary data.</text>
</comment>
<name>A0A9N9LT17_9HELO</name>
<evidence type="ECO:0000256" key="1">
    <source>
        <dbReference type="SAM" id="SignalP"/>
    </source>
</evidence>
<sequence>MQLFNFPIVVLLMSSASFVSALPVQSASSEQPQPHADIHARYGPYLTQGLWRMKNEAAIAKQSSALRKEIADVLGPGVFKSAPKPVKLDSAATVSAKKGVTDTFGSVPPGLRNGLGL</sequence>
<dbReference type="EMBL" id="CAJVRM010000240">
    <property type="protein sequence ID" value="CAG8978101.1"/>
    <property type="molecule type" value="Genomic_DNA"/>
</dbReference>
<dbReference type="Proteomes" id="UP000701801">
    <property type="component" value="Unassembled WGS sequence"/>
</dbReference>
<evidence type="ECO:0000313" key="2">
    <source>
        <dbReference type="EMBL" id="CAG8978101.1"/>
    </source>
</evidence>